<proteinExistence type="predicted"/>
<dbReference type="InterPro" id="IPR003806">
    <property type="entry name" value="ATP-grasp_PylC-type"/>
</dbReference>
<keyword evidence="1" id="KW-0547">Nucleotide-binding</keyword>
<dbReference type="PROSITE" id="PS50975">
    <property type="entry name" value="ATP_GRASP"/>
    <property type="match status" value="1"/>
</dbReference>
<evidence type="ECO:0000313" key="4">
    <source>
        <dbReference type="Proteomes" id="UP001161064"/>
    </source>
</evidence>
<keyword evidence="1" id="KW-0067">ATP-binding</keyword>
<name>A0ABQ4PUB5_9PROT</name>
<keyword evidence="4" id="KW-1185">Reference proteome</keyword>
<reference evidence="3" key="1">
    <citation type="submission" date="2021-05" db="EMBL/GenBank/DDBJ databases">
        <authorList>
            <person name="Tanabe Y."/>
        </authorList>
    </citation>
    <scope>NUCLEOTIDE SEQUENCE</scope>
    <source>
        <strain evidence="3">BOTRYCO-1</strain>
    </source>
</reference>
<organism evidence="3 4">
    <name type="scientific">Candidatus Phycosocius spiralis</name>
    <dbReference type="NCBI Taxonomy" id="2815099"/>
    <lineage>
        <taxon>Bacteria</taxon>
        <taxon>Pseudomonadati</taxon>
        <taxon>Pseudomonadota</taxon>
        <taxon>Alphaproteobacteria</taxon>
        <taxon>Caulobacterales</taxon>
        <taxon>Caulobacterales incertae sedis</taxon>
        <taxon>Candidatus Phycosocius</taxon>
    </lineage>
</organism>
<dbReference type="Proteomes" id="UP001161064">
    <property type="component" value="Unassembled WGS sequence"/>
</dbReference>
<gene>
    <name evidence="3" type="ORF">PsB1_0722</name>
</gene>
<dbReference type="EMBL" id="BPFZ01000003">
    <property type="protein sequence ID" value="GIU66568.1"/>
    <property type="molecule type" value="Genomic_DNA"/>
</dbReference>
<evidence type="ECO:0000313" key="3">
    <source>
        <dbReference type="EMBL" id="GIU66568.1"/>
    </source>
</evidence>
<feature type="domain" description="ATP-grasp" evidence="2">
    <location>
        <begin position="119"/>
        <end position="295"/>
    </location>
</feature>
<dbReference type="Pfam" id="PF02655">
    <property type="entry name" value="ATP-grasp_3"/>
    <property type="match status" value="1"/>
</dbReference>
<dbReference type="RefSeq" id="WP_284359137.1">
    <property type="nucleotide sequence ID" value="NZ_BPFZ01000003.1"/>
</dbReference>
<sequence length="396" mass="43840">MTKSVLLTMGRLPKALDFARSFAALGWRVVVAEPYRTHLTGASNTVAKSVQTPPPCAGKLAYLSALQTIIEAEKIDLVLPLSEETMHVAHLRDHLPKTVQLFAPPTEQLLGLHHKALFQKRAAAHGLSVPDTAILGTKAAEKLAHTHNYVIKPVYSCSGRGVSLHRAGEALEKSQDLNPHEGAVVQRQLQGQQYSSFAITHQGKIQAHVIYRGIVMSGSVAVAFERVEQGAIEEWVNRFVAAEHYSGFISFDFFVDDQGLAQAIECNPRVTSGVHFMETEDLAPAILAPFSQQIRMKPAQRMQQFYPTLTEVQATMFKGPQFWSHLKILRTAKDVTWCARDPMPFVTMPITAFSIIAMSMREQRSFGQVSTQDISWFEGEELSPLSARLKSGGLHD</sequence>
<dbReference type="SUPFAM" id="SSF56059">
    <property type="entry name" value="Glutathione synthetase ATP-binding domain-like"/>
    <property type="match status" value="1"/>
</dbReference>
<evidence type="ECO:0000259" key="2">
    <source>
        <dbReference type="PROSITE" id="PS50975"/>
    </source>
</evidence>
<reference evidence="3" key="2">
    <citation type="journal article" date="2023" name="ISME Commun">
        <title>Characterization of a bloom-associated alphaproteobacterial lineage, 'Candidatus Phycosocius': insights into freshwater algal-bacterial interactions.</title>
        <authorList>
            <person name="Tanabe Y."/>
            <person name="Yamaguchi H."/>
            <person name="Yoshida M."/>
            <person name="Kai A."/>
            <person name="Okazaki Y."/>
        </authorList>
    </citation>
    <scope>NUCLEOTIDE SEQUENCE</scope>
    <source>
        <strain evidence="3">BOTRYCO-1</strain>
    </source>
</reference>
<evidence type="ECO:0000256" key="1">
    <source>
        <dbReference type="PROSITE-ProRule" id="PRU00409"/>
    </source>
</evidence>
<accession>A0ABQ4PUB5</accession>
<dbReference type="Gene3D" id="3.30.470.20">
    <property type="entry name" value="ATP-grasp fold, B domain"/>
    <property type="match status" value="1"/>
</dbReference>
<protein>
    <recommendedName>
        <fullName evidence="2">ATP-grasp domain-containing protein</fullName>
    </recommendedName>
</protein>
<dbReference type="Gene3D" id="3.40.50.20">
    <property type="match status" value="1"/>
</dbReference>
<dbReference type="InterPro" id="IPR011761">
    <property type="entry name" value="ATP-grasp"/>
</dbReference>
<comment type="caution">
    <text evidence="3">The sequence shown here is derived from an EMBL/GenBank/DDBJ whole genome shotgun (WGS) entry which is preliminary data.</text>
</comment>